<keyword evidence="1 4" id="KW-0378">Hydrolase</keyword>
<dbReference type="PANTHER" id="PTHR43329">
    <property type="entry name" value="EPOXIDE HYDROLASE"/>
    <property type="match status" value="1"/>
</dbReference>
<dbReference type="InterPro" id="IPR000073">
    <property type="entry name" value="AB_hydrolase_1"/>
</dbReference>
<protein>
    <submittedName>
        <fullName evidence="4">Epoxide hydrolase</fullName>
    </submittedName>
</protein>
<dbReference type="Pfam" id="PF00561">
    <property type="entry name" value="Abhydrolase_1"/>
    <property type="match status" value="1"/>
</dbReference>
<dbReference type="OrthoDB" id="408373at2759"/>
<sequence>MIDPDSFPSKYATLNGTRYFYIDQPAQGKLKNTIVLVHGWPDSWYGWRHQIPFLAAEGYRVLCISQVGFGSGTESPRELEKYTIKSVCADLSSLLAHHGVRRAIFWGHDWGGAVVYRMANYYPSLVVAVISLSTPYFPPAKGKYLTLEEMAKAMPNIYLASEKPMLDFSTPEDFRKFFNGLFLPGKGMKMDFTDLAAQEDQAPTPLMPAEELEVFVRQYAETGLGASTNWYRTRRLNFDHDRADFADSEGRLEVPVLFIATTLDPVLKPALSHGMEKVIPKLTRKQVGTGHWGLTEAKDEVNAIVGEFLMRLHLEKMRHQI</sequence>
<dbReference type="SUPFAM" id="SSF53474">
    <property type="entry name" value="alpha/beta-Hydrolases"/>
    <property type="match status" value="1"/>
</dbReference>
<evidence type="ECO:0000256" key="2">
    <source>
        <dbReference type="ARBA" id="ARBA00038334"/>
    </source>
</evidence>
<dbReference type="STRING" id="1097556.R4X6H6"/>
<dbReference type="InterPro" id="IPR000639">
    <property type="entry name" value="Epox_hydrolase-like"/>
</dbReference>
<name>R4X6H6_TAPDE</name>
<accession>R4X6H6</accession>
<dbReference type="GO" id="GO:0016787">
    <property type="term" value="F:hydrolase activity"/>
    <property type="evidence" value="ECO:0007669"/>
    <property type="project" value="UniProtKB-KW"/>
</dbReference>
<dbReference type="eggNOG" id="KOG4178">
    <property type="taxonomic scope" value="Eukaryota"/>
</dbReference>
<gene>
    <name evidence="4" type="ORF">TAPDE_000273</name>
</gene>
<evidence type="ECO:0000313" key="4">
    <source>
        <dbReference type="EMBL" id="CCG80724.1"/>
    </source>
</evidence>
<dbReference type="InterPro" id="IPR029058">
    <property type="entry name" value="AB_hydrolase_fold"/>
</dbReference>
<comment type="similarity">
    <text evidence="2">Belongs to the AB hydrolase superfamily. Epoxide hydrolase family.</text>
</comment>
<evidence type="ECO:0000259" key="3">
    <source>
        <dbReference type="Pfam" id="PF00561"/>
    </source>
</evidence>
<reference evidence="4 5" key="1">
    <citation type="journal article" date="2013" name="MBio">
        <title>Genome sequencing of the plant pathogen Taphrina deformans, the causal agent of peach leaf curl.</title>
        <authorList>
            <person name="Cisse O.H."/>
            <person name="Almeida J.M.G.C.F."/>
            <person name="Fonseca A."/>
            <person name="Kumar A.A."/>
            <person name="Salojaervi J."/>
            <person name="Overmyer K."/>
            <person name="Hauser P.M."/>
            <person name="Pagni M."/>
        </authorList>
    </citation>
    <scope>NUCLEOTIDE SEQUENCE [LARGE SCALE GENOMIC DNA]</scope>
    <source>
        <strain evidence="5">PYCC 5710 / ATCC 11124 / CBS 356.35 / IMI 108563 / JCM 9778 / NBRC 8474</strain>
    </source>
</reference>
<evidence type="ECO:0000313" key="5">
    <source>
        <dbReference type="Proteomes" id="UP000013776"/>
    </source>
</evidence>
<dbReference type="PRINTS" id="PR00412">
    <property type="entry name" value="EPOXHYDRLASE"/>
</dbReference>
<dbReference type="EMBL" id="CAHR02000005">
    <property type="protein sequence ID" value="CCG80724.1"/>
    <property type="molecule type" value="Genomic_DNA"/>
</dbReference>
<dbReference type="Proteomes" id="UP000013776">
    <property type="component" value="Unassembled WGS sequence"/>
</dbReference>
<organism evidence="4 5">
    <name type="scientific">Taphrina deformans (strain PYCC 5710 / ATCC 11124 / CBS 356.35 / IMI 108563 / JCM 9778 / NBRC 8474)</name>
    <name type="common">Peach leaf curl fungus</name>
    <name type="synonym">Lalaria deformans</name>
    <dbReference type="NCBI Taxonomy" id="1097556"/>
    <lineage>
        <taxon>Eukaryota</taxon>
        <taxon>Fungi</taxon>
        <taxon>Dikarya</taxon>
        <taxon>Ascomycota</taxon>
        <taxon>Taphrinomycotina</taxon>
        <taxon>Taphrinomycetes</taxon>
        <taxon>Taphrinales</taxon>
        <taxon>Taphrinaceae</taxon>
        <taxon>Taphrina</taxon>
    </lineage>
</organism>
<dbReference type="Gene3D" id="3.40.50.1820">
    <property type="entry name" value="alpha/beta hydrolase"/>
    <property type="match status" value="1"/>
</dbReference>
<dbReference type="AlphaFoldDB" id="R4X6H6"/>
<feature type="domain" description="AB hydrolase-1" evidence="3">
    <location>
        <begin position="33"/>
        <end position="295"/>
    </location>
</feature>
<proteinExistence type="inferred from homology"/>
<evidence type="ECO:0000256" key="1">
    <source>
        <dbReference type="ARBA" id="ARBA00022801"/>
    </source>
</evidence>
<comment type="caution">
    <text evidence="4">The sequence shown here is derived from an EMBL/GenBank/DDBJ whole genome shotgun (WGS) entry which is preliminary data.</text>
</comment>
<keyword evidence="5" id="KW-1185">Reference proteome</keyword>